<feature type="region of interest" description="Disordered" evidence="1">
    <location>
        <begin position="135"/>
        <end position="155"/>
    </location>
</feature>
<evidence type="ECO:0000256" key="1">
    <source>
        <dbReference type="SAM" id="MobiDB-lite"/>
    </source>
</evidence>
<evidence type="ECO:0000313" key="2">
    <source>
        <dbReference type="EMBL" id="KXH29677.1"/>
    </source>
</evidence>
<organism evidence="2 3">
    <name type="scientific">Colletotrichum nymphaeae SA-01</name>
    <dbReference type="NCBI Taxonomy" id="1460502"/>
    <lineage>
        <taxon>Eukaryota</taxon>
        <taxon>Fungi</taxon>
        <taxon>Dikarya</taxon>
        <taxon>Ascomycota</taxon>
        <taxon>Pezizomycotina</taxon>
        <taxon>Sordariomycetes</taxon>
        <taxon>Hypocreomycetidae</taxon>
        <taxon>Glomerellales</taxon>
        <taxon>Glomerellaceae</taxon>
        <taxon>Colletotrichum</taxon>
        <taxon>Colletotrichum acutatum species complex</taxon>
    </lineage>
</organism>
<protein>
    <submittedName>
        <fullName evidence="2">Uncharacterized protein</fullName>
    </submittedName>
</protein>
<reference evidence="2 3" key="1">
    <citation type="submission" date="2014-02" db="EMBL/GenBank/DDBJ databases">
        <title>The genome sequence of Colletotrichum nymphaeae SA-01.</title>
        <authorList>
            <person name="Baroncelli R."/>
            <person name="Thon M.R."/>
        </authorList>
    </citation>
    <scope>NUCLEOTIDE SEQUENCE [LARGE SCALE GENOMIC DNA]</scope>
    <source>
        <strain evidence="2 3">SA-01</strain>
    </source>
</reference>
<dbReference type="EMBL" id="JEMN01001686">
    <property type="protein sequence ID" value="KXH29677.1"/>
    <property type="molecule type" value="Genomic_DNA"/>
</dbReference>
<feature type="region of interest" description="Disordered" evidence="1">
    <location>
        <begin position="30"/>
        <end position="79"/>
    </location>
</feature>
<dbReference type="Proteomes" id="UP000070054">
    <property type="component" value="Unassembled WGS sequence"/>
</dbReference>
<comment type="caution">
    <text evidence="2">The sequence shown here is derived from an EMBL/GenBank/DDBJ whole genome shotgun (WGS) entry which is preliminary data.</text>
</comment>
<evidence type="ECO:0000313" key="3">
    <source>
        <dbReference type="Proteomes" id="UP000070054"/>
    </source>
</evidence>
<name>A0A135S1P9_9PEZI</name>
<dbReference type="AlphaFoldDB" id="A0A135S1P9"/>
<sequence>MMPPLSLIRTTDNRDLTDAETVHNAKEDMIISFPNGPSHGNQSASGTVKRNRHQRASGGEQLNLNGPIHSPLSETQFGGDGIPQFCLTITKWTDDDHDDDDDGHVRVNDRSLDLSAFDSPIITWNNESHIGTGIERKSEGSYPPSRPTTFPFFAS</sequence>
<keyword evidence="3" id="KW-1185">Reference proteome</keyword>
<proteinExistence type="predicted"/>
<gene>
    <name evidence="2" type="ORF">CNYM01_08627</name>
</gene>
<accession>A0A135S1P9</accession>
<feature type="compositionally biased region" description="Polar residues" evidence="1">
    <location>
        <begin position="38"/>
        <end position="48"/>
    </location>
</feature>